<dbReference type="Proteomes" id="UP000828390">
    <property type="component" value="Unassembled WGS sequence"/>
</dbReference>
<accession>A0A9D3YCK0</accession>
<proteinExistence type="predicted"/>
<reference evidence="1" key="1">
    <citation type="journal article" date="2019" name="bioRxiv">
        <title>The Genome of the Zebra Mussel, Dreissena polymorpha: A Resource for Invasive Species Research.</title>
        <authorList>
            <person name="McCartney M.A."/>
            <person name="Auch B."/>
            <person name="Kono T."/>
            <person name="Mallez S."/>
            <person name="Zhang Y."/>
            <person name="Obille A."/>
            <person name="Becker A."/>
            <person name="Abrahante J.E."/>
            <person name="Garbe J."/>
            <person name="Badalamenti J.P."/>
            <person name="Herman A."/>
            <person name="Mangelson H."/>
            <person name="Liachko I."/>
            <person name="Sullivan S."/>
            <person name="Sone E.D."/>
            <person name="Koren S."/>
            <person name="Silverstein K.A.T."/>
            <person name="Beckman K.B."/>
            <person name="Gohl D.M."/>
        </authorList>
    </citation>
    <scope>NUCLEOTIDE SEQUENCE</scope>
    <source>
        <strain evidence="1">Duluth1</strain>
        <tissue evidence="1">Whole animal</tissue>
    </source>
</reference>
<protein>
    <submittedName>
        <fullName evidence="1">Uncharacterized protein</fullName>
    </submittedName>
</protein>
<sequence length="98" mass="11033">MSPKKRTELCDTCLTGVQRTKSENRYSTDRIEQTPNEKEQEDYVRGIAVQKVQYGDRPLIRIAVPGNAHAAATEVYGKPCNDGMQMSLRVCIECVIEV</sequence>
<evidence type="ECO:0000313" key="2">
    <source>
        <dbReference type="Proteomes" id="UP000828390"/>
    </source>
</evidence>
<comment type="caution">
    <text evidence="1">The sequence shown here is derived from an EMBL/GenBank/DDBJ whole genome shotgun (WGS) entry which is preliminary data.</text>
</comment>
<name>A0A9D3YCK0_DREPO</name>
<organism evidence="1 2">
    <name type="scientific">Dreissena polymorpha</name>
    <name type="common">Zebra mussel</name>
    <name type="synonym">Mytilus polymorpha</name>
    <dbReference type="NCBI Taxonomy" id="45954"/>
    <lineage>
        <taxon>Eukaryota</taxon>
        <taxon>Metazoa</taxon>
        <taxon>Spiralia</taxon>
        <taxon>Lophotrochozoa</taxon>
        <taxon>Mollusca</taxon>
        <taxon>Bivalvia</taxon>
        <taxon>Autobranchia</taxon>
        <taxon>Heteroconchia</taxon>
        <taxon>Euheterodonta</taxon>
        <taxon>Imparidentia</taxon>
        <taxon>Neoheterodontei</taxon>
        <taxon>Myida</taxon>
        <taxon>Dreissenoidea</taxon>
        <taxon>Dreissenidae</taxon>
        <taxon>Dreissena</taxon>
    </lineage>
</organism>
<gene>
    <name evidence="1" type="ORF">DPMN_085523</name>
</gene>
<dbReference type="AlphaFoldDB" id="A0A9D3YCK0"/>
<reference evidence="1" key="2">
    <citation type="submission" date="2020-11" db="EMBL/GenBank/DDBJ databases">
        <authorList>
            <person name="McCartney M.A."/>
            <person name="Auch B."/>
            <person name="Kono T."/>
            <person name="Mallez S."/>
            <person name="Becker A."/>
            <person name="Gohl D.M."/>
            <person name="Silverstein K.A.T."/>
            <person name="Koren S."/>
            <person name="Bechman K.B."/>
            <person name="Herman A."/>
            <person name="Abrahante J.E."/>
            <person name="Garbe J."/>
        </authorList>
    </citation>
    <scope>NUCLEOTIDE SEQUENCE</scope>
    <source>
        <strain evidence="1">Duluth1</strain>
        <tissue evidence="1">Whole animal</tissue>
    </source>
</reference>
<keyword evidence="2" id="KW-1185">Reference proteome</keyword>
<evidence type="ECO:0000313" key="1">
    <source>
        <dbReference type="EMBL" id="KAH3698008.1"/>
    </source>
</evidence>
<dbReference type="EMBL" id="JAIWYP010000016">
    <property type="protein sequence ID" value="KAH3698008.1"/>
    <property type="molecule type" value="Genomic_DNA"/>
</dbReference>